<dbReference type="InterPro" id="IPR001387">
    <property type="entry name" value="Cro/C1-type_HTH"/>
</dbReference>
<keyword evidence="3" id="KW-1185">Reference proteome</keyword>
<dbReference type="Gene3D" id="1.10.260.40">
    <property type="entry name" value="lambda repressor-like DNA-binding domains"/>
    <property type="match status" value="1"/>
</dbReference>
<dbReference type="RefSeq" id="WP_188734517.1">
    <property type="nucleotide sequence ID" value="NZ_BMLW01000006.1"/>
</dbReference>
<organism evidence="2 3">
    <name type="scientific">Oceanobacillus neutriphilus</name>
    <dbReference type="NCBI Taxonomy" id="531815"/>
    <lineage>
        <taxon>Bacteria</taxon>
        <taxon>Bacillati</taxon>
        <taxon>Bacillota</taxon>
        <taxon>Bacilli</taxon>
        <taxon>Bacillales</taxon>
        <taxon>Bacillaceae</taxon>
        <taxon>Oceanobacillus</taxon>
    </lineage>
</organism>
<evidence type="ECO:0000313" key="2">
    <source>
        <dbReference type="EMBL" id="GGP11168.1"/>
    </source>
</evidence>
<protein>
    <recommendedName>
        <fullName evidence="1">HTH cro/C1-type domain-containing protein</fullName>
    </recommendedName>
</protein>
<dbReference type="CDD" id="cd00093">
    <property type="entry name" value="HTH_XRE"/>
    <property type="match status" value="1"/>
</dbReference>
<dbReference type="SUPFAM" id="SSF47413">
    <property type="entry name" value="lambda repressor-like DNA-binding domains"/>
    <property type="match status" value="1"/>
</dbReference>
<comment type="caution">
    <text evidence="2">The sequence shown here is derived from an EMBL/GenBank/DDBJ whole genome shotgun (WGS) entry which is preliminary data.</text>
</comment>
<dbReference type="EMBL" id="BMLW01000006">
    <property type="protein sequence ID" value="GGP11168.1"/>
    <property type="molecule type" value="Genomic_DNA"/>
</dbReference>
<accession>A0ABQ2NV02</accession>
<feature type="domain" description="HTH cro/C1-type" evidence="1">
    <location>
        <begin position="7"/>
        <end position="67"/>
    </location>
</feature>
<proteinExistence type="predicted"/>
<dbReference type="Proteomes" id="UP000641206">
    <property type="component" value="Unassembled WGS sequence"/>
</dbReference>
<dbReference type="InterPro" id="IPR010982">
    <property type="entry name" value="Lambda_DNA-bd_dom_sf"/>
</dbReference>
<sequence>MILSDQLQKERKKKNLTLENLSGLISEELNLVFHVNTLKSWESGDTSIDVRVLPFLSTLYGVSIEDLVDEQIEPEEDRVERFFLFGKEISEYCQVSNLQDFLRGFQIVNKEDWIIAPKYDLIMRIYRDYLKREELFSSVFDSLRENLQYWLGEDERWKSGELYMNIYDDSAGYTSIEDERDPISPISHGELLIEIEALMKDLNAYLEIYERAGFKRWEYL</sequence>
<gene>
    <name evidence="2" type="ORF">GCM10011346_22260</name>
</gene>
<name>A0ABQ2NV02_9BACI</name>
<reference evidence="3" key="1">
    <citation type="journal article" date="2019" name="Int. J. Syst. Evol. Microbiol.">
        <title>The Global Catalogue of Microorganisms (GCM) 10K type strain sequencing project: providing services to taxonomists for standard genome sequencing and annotation.</title>
        <authorList>
            <consortium name="The Broad Institute Genomics Platform"/>
            <consortium name="The Broad Institute Genome Sequencing Center for Infectious Disease"/>
            <person name="Wu L."/>
            <person name="Ma J."/>
        </authorList>
    </citation>
    <scope>NUCLEOTIDE SEQUENCE [LARGE SCALE GENOMIC DNA]</scope>
    <source>
        <strain evidence="3">CGMCC 1.7693</strain>
    </source>
</reference>
<dbReference type="PROSITE" id="PS50943">
    <property type="entry name" value="HTH_CROC1"/>
    <property type="match status" value="1"/>
</dbReference>
<evidence type="ECO:0000259" key="1">
    <source>
        <dbReference type="PROSITE" id="PS50943"/>
    </source>
</evidence>
<evidence type="ECO:0000313" key="3">
    <source>
        <dbReference type="Proteomes" id="UP000641206"/>
    </source>
</evidence>